<gene>
    <name evidence="3" type="primary">chbF_7</name>
    <name evidence="3" type="ORF">NCTC12993_03860</name>
</gene>
<dbReference type="InterPro" id="IPR036291">
    <property type="entry name" value="NAD(P)-bd_dom_sf"/>
</dbReference>
<proteinExistence type="predicted"/>
<dbReference type="InterPro" id="IPR053715">
    <property type="entry name" value="GH4_Enzyme_sf"/>
</dbReference>
<dbReference type="Proteomes" id="UP000401081">
    <property type="component" value="Unassembled WGS sequence"/>
</dbReference>
<organism evidence="3 4">
    <name type="scientific">Kluyvera cryocrescens</name>
    <name type="common">Kluyvera citrophila</name>
    <dbReference type="NCBI Taxonomy" id="580"/>
    <lineage>
        <taxon>Bacteria</taxon>
        <taxon>Pseudomonadati</taxon>
        <taxon>Pseudomonadota</taxon>
        <taxon>Gammaproteobacteria</taxon>
        <taxon>Enterobacterales</taxon>
        <taxon>Enterobacteriaceae</taxon>
        <taxon>Kluyvera</taxon>
    </lineage>
</organism>
<name>A0A485B5M1_KLUCR</name>
<keyword evidence="3" id="KW-0326">Glycosidase</keyword>
<dbReference type="GO" id="GO:0005975">
    <property type="term" value="P:carbohydrate metabolic process"/>
    <property type="evidence" value="ECO:0007669"/>
    <property type="project" value="InterPro"/>
</dbReference>
<feature type="binding site" evidence="2">
    <location>
        <position position="31"/>
    </location>
    <ligand>
        <name>substrate</name>
    </ligand>
</feature>
<reference evidence="3 4" key="1">
    <citation type="submission" date="2019-03" db="EMBL/GenBank/DDBJ databases">
        <authorList>
            <consortium name="Pathogen Informatics"/>
        </authorList>
    </citation>
    <scope>NUCLEOTIDE SEQUENCE [LARGE SCALE GENOMIC DNA]</scope>
    <source>
        <strain evidence="3 4">NCTC12993</strain>
    </source>
</reference>
<keyword evidence="4" id="KW-1185">Reference proteome</keyword>
<dbReference type="EMBL" id="CAADJD010000020">
    <property type="protein sequence ID" value="VFS67996.1"/>
    <property type="molecule type" value="Genomic_DNA"/>
</dbReference>
<dbReference type="Pfam" id="PF02056">
    <property type="entry name" value="Glyco_hydro_4"/>
    <property type="match status" value="1"/>
</dbReference>
<protein>
    <submittedName>
        <fullName evidence="3">6-phospho-beta-glucosidase</fullName>
        <ecNumber evidence="3">3.2.1.86</ecNumber>
    </submittedName>
</protein>
<dbReference type="AlphaFoldDB" id="A0A485B5M1"/>
<dbReference type="GO" id="GO:0008706">
    <property type="term" value="F:6-phospho-beta-glucosidase activity"/>
    <property type="evidence" value="ECO:0007669"/>
    <property type="project" value="UniProtKB-EC"/>
</dbReference>
<dbReference type="SUPFAM" id="SSF51735">
    <property type="entry name" value="NAD(P)-binding Rossmann-fold domains"/>
    <property type="match status" value="1"/>
</dbReference>
<evidence type="ECO:0000256" key="2">
    <source>
        <dbReference type="PIRSR" id="PIRSR601088-2"/>
    </source>
</evidence>
<dbReference type="EC" id="3.2.1.86" evidence="3"/>
<sequence length="54" mass="6063">MVVHLTTHLEEALIGADFVTTQIRVGQLAARIQDEKIPYDTVCSVRKLRARADL</sequence>
<evidence type="ECO:0000313" key="3">
    <source>
        <dbReference type="EMBL" id="VFS67996.1"/>
    </source>
</evidence>
<keyword evidence="1" id="KW-0520">NAD</keyword>
<dbReference type="Gene3D" id="3.90.1820.10">
    <property type="entry name" value="AglA-like glucosidase"/>
    <property type="match status" value="1"/>
</dbReference>
<evidence type="ECO:0000313" key="4">
    <source>
        <dbReference type="Proteomes" id="UP000401081"/>
    </source>
</evidence>
<keyword evidence="3" id="KW-0378">Hydrolase</keyword>
<dbReference type="InterPro" id="IPR001088">
    <property type="entry name" value="Glyco_hydro_4"/>
</dbReference>
<accession>A0A485B5M1</accession>
<evidence type="ECO:0000256" key="1">
    <source>
        <dbReference type="ARBA" id="ARBA00023027"/>
    </source>
</evidence>